<protein>
    <submittedName>
        <fullName evidence="3">CbiX protein</fullName>
    </submittedName>
</protein>
<sequence length="121" mass="13515">MKALLIIAHGSRRQKSNDEVTQIAKELSEHTKHDFDLVESAFLELASPLIPDGIEQCIKSGAREIIVLPYFLNSGRHVTEDIPQIIAAQKARYPDTQITLRPHIGASSIMLDLILRMATDK</sequence>
<dbReference type="OrthoDB" id="9797895at2"/>
<name>A0A1I3Z0I5_9GAMM</name>
<evidence type="ECO:0000256" key="2">
    <source>
        <dbReference type="ARBA" id="ARBA00023239"/>
    </source>
</evidence>
<dbReference type="AlphaFoldDB" id="A0A1I3Z0I5"/>
<dbReference type="CDD" id="cd03416">
    <property type="entry name" value="CbiX_SirB_N"/>
    <property type="match status" value="1"/>
</dbReference>
<dbReference type="SUPFAM" id="SSF53800">
    <property type="entry name" value="Chelatase"/>
    <property type="match status" value="1"/>
</dbReference>
<gene>
    <name evidence="3" type="ORF">SAMN04488079_10979</name>
</gene>
<keyword evidence="2" id="KW-0456">Lyase</keyword>
<evidence type="ECO:0000256" key="1">
    <source>
        <dbReference type="ARBA" id="ARBA00022723"/>
    </source>
</evidence>
<dbReference type="PANTHER" id="PTHR33542">
    <property type="entry name" value="SIROHYDROCHLORIN FERROCHELATASE, CHLOROPLASTIC"/>
    <property type="match status" value="1"/>
</dbReference>
<reference evidence="4" key="1">
    <citation type="submission" date="2016-10" db="EMBL/GenBank/DDBJ databases">
        <authorList>
            <person name="Varghese N."/>
            <person name="Submissions S."/>
        </authorList>
    </citation>
    <scope>NUCLEOTIDE SEQUENCE [LARGE SCALE GENOMIC DNA]</scope>
    <source>
        <strain evidence="4">DSM 11578</strain>
    </source>
</reference>
<keyword evidence="4" id="KW-1185">Reference proteome</keyword>
<proteinExistence type="predicted"/>
<organism evidence="3 4">
    <name type="scientific">Methylophaga sulfidovorans</name>
    <dbReference type="NCBI Taxonomy" id="45496"/>
    <lineage>
        <taxon>Bacteria</taxon>
        <taxon>Pseudomonadati</taxon>
        <taxon>Pseudomonadota</taxon>
        <taxon>Gammaproteobacteria</taxon>
        <taxon>Thiotrichales</taxon>
        <taxon>Piscirickettsiaceae</taxon>
        <taxon>Methylophaga</taxon>
    </lineage>
</organism>
<dbReference type="Proteomes" id="UP000198924">
    <property type="component" value="Unassembled WGS sequence"/>
</dbReference>
<dbReference type="RefSeq" id="WP_091713771.1">
    <property type="nucleotide sequence ID" value="NZ_FOSH01000009.1"/>
</dbReference>
<dbReference type="InterPro" id="IPR050963">
    <property type="entry name" value="Sirohydro_Cobaltochel/CbiX"/>
</dbReference>
<dbReference type="Pfam" id="PF01903">
    <property type="entry name" value="CbiX"/>
    <property type="match status" value="1"/>
</dbReference>
<dbReference type="Gene3D" id="3.40.50.1400">
    <property type="match status" value="1"/>
</dbReference>
<keyword evidence="1" id="KW-0479">Metal-binding</keyword>
<accession>A0A1I3Z0I5</accession>
<dbReference type="STRING" id="45496.SAMN04488079_10979"/>
<dbReference type="PANTHER" id="PTHR33542:SF3">
    <property type="entry name" value="SIROHYDROCHLORIN FERROCHELATASE, CHLOROPLASTIC"/>
    <property type="match status" value="1"/>
</dbReference>
<dbReference type="GO" id="GO:0016829">
    <property type="term" value="F:lyase activity"/>
    <property type="evidence" value="ECO:0007669"/>
    <property type="project" value="UniProtKB-KW"/>
</dbReference>
<evidence type="ECO:0000313" key="3">
    <source>
        <dbReference type="EMBL" id="SFK37570.1"/>
    </source>
</evidence>
<evidence type="ECO:0000313" key="4">
    <source>
        <dbReference type="Proteomes" id="UP000198924"/>
    </source>
</evidence>
<dbReference type="InterPro" id="IPR002762">
    <property type="entry name" value="CbiX-like"/>
</dbReference>
<dbReference type="EMBL" id="FOSH01000009">
    <property type="protein sequence ID" value="SFK37570.1"/>
    <property type="molecule type" value="Genomic_DNA"/>
</dbReference>
<dbReference type="GO" id="GO:0046872">
    <property type="term" value="F:metal ion binding"/>
    <property type="evidence" value="ECO:0007669"/>
    <property type="project" value="UniProtKB-KW"/>
</dbReference>